<feature type="region of interest" description="Disordered" evidence="2">
    <location>
        <begin position="140"/>
        <end position="165"/>
    </location>
</feature>
<feature type="coiled-coil region" evidence="1">
    <location>
        <begin position="51"/>
        <end position="121"/>
    </location>
</feature>
<feature type="compositionally biased region" description="Low complexity" evidence="2">
    <location>
        <begin position="152"/>
        <end position="165"/>
    </location>
</feature>
<reference evidence="3 4" key="1">
    <citation type="journal article" date="2012" name="Science">
        <title>The Paleozoic origin of enzymatic lignin decomposition reconstructed from 31 fungal genomes.</title>
        <authorList>
            <person name="Floudas D."/>
            <person name="Binder M."/>
            <person name="Riley R."/>
            <person name="Barry K."/>
            <person name="Blanchette R.A."/>
            <person name="Henrissat B."/>
            <person name="Martinez A.T."/>
            <person name="Otillar R."/>
            <person name="Spatafora J.W."/>
            <person name="Yadav J.S."/>
            <person name="Aerts A."/>
            <person name="Benoit I."/>
            <person name="Boyd A."/>
            <person name="Carlson A."/>
            <person name="Copeland A."/>
            <person name="Coutinho P.M."/>
            <person name="de Vries R.P."/>
            <person name="Ferreira P."/>
            <person name="Findley K."/>
            <person name="Foster B."/>
            <person name="Gaskell J."/>
            <person name="Glotzer D."/>
            <person name="Gorecki P."/>
            <person name="Heitman J."/>
            <person name="Hesse C."/>
            <person name="Hori C."/>
            <person name="Igarashi K."/>
            <person name="Jurgens J.A."/>
            <person name="Kallen N."/>
            <person name="Kersten P."/>
            <person name="Kohler A."/>
            <person name="Kuees U."/>
            <person name="Kumar T.K.A."/>
            <person name="Kuo A."/>
            <person name="LaButti K."/>
            <person name="Larrondo L.F."/>
            <person name="Lindquist E."/>
            <person name="Ling A."/>
            <person name="Lombard V."/>
            <person name="Lucas S."/>
            <person name="Lundell T."/>
            <person name="Martin R."/>
            <person name="McLaughlin D.J."/>
            <person name="Morgenstern I."/>
            <person name="Morin E."/>
            <person name="Murat C."/>
            <person name="Nagy L.G."/>
            <person name="Nolan M."/>
            <person name="Ohm R.A."/>
            <person name="Patyshakuliyeva A."/>
            <person name="Rokas A."/>
            <person name="Ruiz-Duenas F.J."/>
            <person name="Sabat G."/>
            <person name="Salamov A."/>
            <person name="Samejima M."/>
            <person name="Schmutz J."/>
            <person name="Slot J.C."/>
            <person name="St John F."/>
            <person name="Stenlid J."/>
            <person name="Sun H."/>
            <person name="Sun S."/>
            <person name="Syed K."/>
            <person name="Tsang A."/>
            <person name="Wiebenga A."/>
            <person name="Young D."/>
            <person name="Pisabarro A."/>
            <person name="Eastwood D.C."/>
            <person name="Martin F."/>
            <person name="Cullen D."/>
            <person name="Grigoriev I.V."/>
            <person name="Hibbett D.S."/>
        </authorList>
    </citation>
    <scope>NUCLEOTIDE SEQUENCE [LARGE SCALE GENOMIC DNA]</scope>
    <source>
        <strain evidence="3 4">MD-104</strain>
    </source>
</reference>
<feature type="compositionally biased region" description="Low complexity" evidence="2">
    <location>
        <begin position="8"/>
        <end position="32"/>
    </location>
</feature>
<evidence type="ECO:0000313" key="3">
    <source>
        <dbReference type="EMBL" id="PCH42565.1"/>
    </source>
</evidence>
<evidence type="ECO:0000256" key="2">
    <source>
        <dbReference type="SAM" id="MobiDB-lite"/>
    </source>
</evidence>
<accession>A0A2H3JM25</accession>
<evidence type="ECO:0000256" key="1">
    <source>
        <dbReference type="SAM" id="Coils"/>
    </source>
</evidence>
<organism evidence="3 4">
    <name type="scientific">Wolfiporia cocos (strain MD-104)</name>
    <name type="common">Brown rot fungus</name>
    <dbReference type="NCBI Taxonomy" id="742152"/>
    <lineage>
        <taxon>Eukaryota</taxon>
        <taxon>Fungi</taxon>
        <taxon>Dikarya</taxon>
        <taxon>Basidiomycota</taxon>
        <taxon>Agaricomycotina</taxon>
        <taxon>Agaricomycetes</taxon>
        <taxon>Polyporales</taxon>
        <taxon>Phaeolaceae</taxon>
        <taxon>Wolfiporia</taxon>
    </lineage>
</organism>
<keyword evidence="1" id="KW-0175">Coiled coil</keyword>
<evidence type="ECO:0000313" key="4">
    <source>
        <dbReference type="Proteomes" id="UP000218811"/>
    </source>
</evidence>
<dbReference type="Proteomes" id="UP000218811">
    <property type="component" value="Unassembled WGS sequence"/>
</dbReference>
<keyword evidence="4" id="KW-1185">Reference proteome</keyword>
<dbReference type="AlphaFoldDB" id="A0A2H3JM25"/>
<feature type="region of interest" description="Disordered" evidence="2">
    <location>
        <begin position="1"/>
        <end position="38"/>
    </location>
</feature>
<protein>
    <submittedName>
        <fullName evidence="3">Uncharacterized protein</fullName>
    </submittedName>
</protein>
<dbReference type="EMBL" id="KB468124">
    <property type="protein sequence ID" value="PCH42565.1"/>
    <property type="molecule type" value="Genomic_DNA"/>
</dbReference>
<proteinExistence type="predicted"/>
<name>A0A2H3JM25_WOLCO</name>
<gene>
    <name evidence="3" type="ORF">WOLCODRAFT_152598</name>
</gene>
<sequence>MDIDNTRSAASSDNDMSTDTSSDSDAMDIDAPPSSPGRVDRIKLAWYCDANKRLNDENVRLMAKVAGMEKAAKEKSDKLQGRFDELKRVVVNAFKNIERKNARLQAQVTALEAKTIRLERESRAMKVLLARCMHAECLPPYPGPPALPQDTAAAPPSSNPPAYRS</sequence>